<dbReference type="PROSITE" id="PS50112">
    <property type="entry name" value="PAS"/>
    <property type="match status" value="1"/>
</dbReference>
<feature type="transmembrane region" description="Helical" evidence="1">
    <location>
        <begin position="115"/>
        <end position="132"/>
    </location>
</feature>
<dbReference type="InterPro" id="IPR001633">
    <property type="entry name" value="EAL_dom"/>
</dbReference>
<dbReference type="SMART" id="SM00052">
    <property type="entry name" value="EAL"/>
    <property type="match status" value="1"/>
</dbReference>
<comment type="caution">
    <text evidence="5">The sequence shown here is derived from an EMBL/GenBank/DDBJ whole genome shotgun (WGS) entry which is preliminary data.</text>
</comment>
<dbReference type="CDD" id="cd01949">
    <property type="entry name" value="GGDEF"/>
    <property type="match status" value="1"/>
</dbReference>
<dbReference type="PANTHER" id="PTHR44757:SF2">
    <property type="entry name" value="BIOFILM ARCHITECTURE MAINTENANCE PROTEIN MBAA"/>
    <property type="match status" value="1"/>
</dbReference>
<dbReference type="PROSITE" id="PS50887">
    <property type="entry name" value="GGDEF"/>
    <property type="match status" value="1"/>
</dbReference>
<feature type="domain" description="PAS" evidence="2">
    <location>
        <begin position="466"/>
        <end position="502"/>
    </location>
</feature>
<feature type="transmembrane region" description="Helical" evidence="1">
    <location>
        <begin position="27"/>
        <end position="46"/>
    </location>
</feature>
<feature type="transmembrane region" description="Helical" evidence="1">
    <location>
        <begin position="81"/>
        <end position="103"/>
    </location>
</feature>
<dbReference type="NCBIfam" id="TIGR00229">
    <property type="entry name" value="sensory_box"/>
    <property type="match status" value="1"/>
</dbReference>
<dbReference type="SUPFAM" id="SSF141868">
    <property type="entry name" value="EAL domain-like"/>
    <property type="match status" value="1"/>
</dbReference>
<dbReference type="Pfam" id="PF00563">
    <property type="entry name" value="EAL"/>
    <property type="match status" value="1"/>
</dbReference>
<dbReference type="Gene3D" id="3.30.70.270">
    <property type="match status" value="1"/>
</dbReference>
<accession>A0ABS3UYM5</accession>
<sequence length="1025" mass="109843">MSASAHPIRRVGHPAASRSEYALSTRAVRACFGVWILALAGVYYAVPDIRHYTWAALGCSSAAMVLLGVRAHRPQRRLPWYLISVTLVLFAFGDTWYYVMLALGRDPGYPGLSDFFYLVAYLPLTAGLLLFVRARGGGANRAALLDALVPTVGLGLLAWVYWIAPFTRADDLSVLAKVVSIGYPLGDVLALAMILRMFTGAGRRSGPVAVLGAALVGQLVADVFYGQSQLNSAWAEGPIDLGWIVFYAATAFVALSPAMRSLSVNCEPTVPEMSRHRLLWLTAAALVAPAVLAAEYGSREGVVDAPVIAAAAAVMFLLVLGRVADLARAQRAAGLRERALREAAALFNAAASEEGLVDAIRAAVTRLMPAGQPYHLEFPMPGPGVAVARLSLVPAADLPDGLDAGGFANALYAARCLPGDRVGTVVIGAPDPVLHLIRPALETLGVQITVVLQRIALTAEASRREGEARFRTLIQSASDVILILDSDGVVRYATPSAETLLGADPTGTPIAGLIASPESLREILDRVGSGDLDDIELTAVGAGGRAIEIECDLRDLRDDPTVGGLVVTLRDVTARRGLESDLTHQAFHDALTGLANRVLFKDRLEQAFCVAERDGATLGVLFVDLDDFKEVNDTLGHAVGDQLLLAVARRISAIIGAGSTAARMGGDEFAVLVEQSDTVDAAETVAARLVEALEAPIEVFDADGGTHVVSGAASIGVATNREAGSATELLRHADLALYLAKGSGKSGWRRYQSDLHTAMVQRLEMRTALHEAIEREQFVLQYQPIVELADQRVTGVEALVRWQHPSRGLLSPFFFVEAAEESGAIVGIGSWVIREALRQFARWRVGNPQTTLRYVSVNVSARQFRTVDFVDQIRRALDESGARPQWLLLEITESLVLRDAEKVLADLKALRAMGVRIAIDDFGTGYSSLSYLRQMPVDVLKLDKSFIDDILTSRQQHALVDAIVTLSHNLDLAVVAEGIEEVGQRAALDAMGCRYGQGYHFAKPLWPADIPALAVAPSARQEATV</sequence>
<organism evidence="5 6">
    <name type="scientific">Actinoplanes flavus</name>
    <dbReference type="NCBI Taxonomy" id="2820290"/>
    <lineage>
        <taxon>Bacteria</taxon>
        <taxon>Bacillati</taxon>
        <taxon>Actinomycetota</taxon>
        <taxon>Actinomycetes</taxon>
        <taxon>Micromonosporales</taxon>
        <taxon>Micromonosporaceae</taxon>
        <taxon>Actinoplanes</taxon>
    </lineage>
</organism>
<feature type="transmembrane region" description="Helical" evidence="1">
    <location>
        <begin position="241"/>
        <end position="258"/>
    </location>
</feature>
<dbReference type="InterPro" id="IPR000160">
    <property type="entry name" value="GGDEF_dom"/>
</dbReference>
<dbReference type="NCBIfam" id="TIGR00254">
    <property type="entry name" value="GGDEF"/>
    <property type="match status" value="1"/>
</dbReference>
<keyword evidence="6" id="KW-1185">Reference proteome</keyword>
<dbReference type="Gene3D" id="3.20.20.450">
    <property type="entry name" value="EAL domain"/>
    <property type="match status" value="1"/>
</dbReference>
<dbReference type="InterPro" id="IPR035919">
    <property type="entry name" value="EAL_sf"/>
</dbReference>
<name>A0ABS3UYM5_9ACTN</name>
<dbReference type="InterPro" id="IPR029787">
    <property type="entry name" value="Nucleotide_cyclase"/>
</dbReference>
<dbReference type="SMART" id="SM00267">
    <property type="entry name" value="GGDEF"/>
    <property type="match status" value="1"/>
</dbReference>
<evidence type="ECO:0000256" key="1">
    <source>
        <dbReference type="SAM" id="Phobius"/>
    </source>
</evidence>
<dbReference type="Pfam" id="PF00990">
    <property type="entry name" value="GGDEF"/>
    <property type="match status" value="1"/>
</dbReference>
<evidence type="ECO:0000259" key="4">
    <source>
        <dbReference type="PROSITE" id="PS50887"/>
    </source>
</evidence>
<reference evidence="5 6" key="1">
    <citation type="submission" date="2021-03" db="EMBL/GenBank/DDBJ databases">
        <title>Actinoplanes flavus sp. nov., a novel actinomycete isolated from Coconut Palm rhizosphere soil.</title>
        <authorList>
            <person name="Luo X."/>
        </authorList>
    </citation>
    <scope>NUCLEOTIDE SEQUENCE [LARGE SCALE GENOMIC DNA]</scope>
    <source>
        <strain evidence="5 6">NEAU-H7</strain>
    </source>
</reference>
<dbReference type="SUPFAM" id="SSF55785">
    <property type="entry name" value="PYP-like sensor domain (PAS domain)"/>
    <property type="match status" value="1"/>
</dbReference>
<feature type="transmembrane region" description="Helical" evidence="1">
    <location>
        <begin position="174"/>
        <end position="195"/>
    </location>
</feature>
<feature type="domain" description="GGDEF" evidence="4">
    <location>
        <begin position="616"/>
        <end position="753"/>
    </location>
</feature>
<dbReference type="InterPro" id="IPR043128">
    <property type="entry name" value="Rev_trsase/Diguanyl_cyclase"/>
</dbReference>
<dbReference type="SUPFAM" id="SSF55073">
    <property type="entry name" value="Nucleotide cyclase"/>
    <property type="match status" value="1"/>
</dbReference>
<evidence type="ECO:0000313" key="5">
    <source>
        <dbReference type="EMBL" id="MBO3743664.1"/>
    </source>
</evidence>
<dbReference type="InterPro" id="IPR052155">
    <property type="entry name" value="Biofilm_reg_signaling"/>
</dbReference>
<dbReference type="EMBL" id="JAGFNS010000043">
    <property type="protein sequence ID" value="MBO3743664.1"/>
    <property type="molecule type" value="Genomic_DNA"/>
</dbReference>
<feature type="transmembrane region" description="Helical" evidence="1">
    <location>
        <begin position="52"/>
        <end position="69"/>
    </location>
</feature>
<proteinExistence type="predicted"/>
<feature type="transmembrane region" description="Helical" evidence="1">
    <location>
        <begin position="144"/>
        <end position="162"/>
    </location>
</feature>
<evidence type="ECO:0000259" key="3">
    <source>
        <dbReference type="PROSITE" id="PS50883"/>
    </source>
</evidence>
<dbReference type="CDD" id="cd00130">
    <property type="entry name" value="PAS"/>
    <property type="match status" value="1"/>
</dbReference>
<feature type="transmembrane region" description="Helical" evidence="1">
    <location>
        <begin position="207"/>
        <end position="226"/>
    </location>
</feature>
<gene>
    <name evidence="5" type="ORF">J5X75_39815</name>
</gene>
<dbReference type="PROSITE" id="PS50883">
    <property type="entry name" value="EAL"/>
    <property type="match status" value="1"/>
</dbReference>
<dbReference type="PANTHER" id="PTHR44757">
    <property type="entry name" value="DIGUANYLATE CYCLASE DGCP"/>
    <property type="match status" value="1"/>
</dbReference>
<keyword evidence="1" id="KW-0472">Membrane</keyword>
<dbReference type="InterPro" id="IPR035965">
    <property type="entry name" value="PAS-like_dom_sf"/>
</dbReference>
<protein>
    <submittedName>
        <fullName evidence="5">EAL domain-containing protein</fullName>
    </submittedName>
</protein>
<keyword evidence="1" id="KW-0812">Transmembrane</keyword>
<keyword evidence="1" id="KW-1133">Transmembrane helix</keyword>
<evidence type="ECO:0000259" key="2">
    <source>
        <dbReference type="PROSITE" id="PS50112"/>
    </source>
</evidence>
<feature type="domain" description="EAL" evidence="3">
    <location>
        <begin position="762"/>
        <end position="1018"/>
    </location>
</feature>
<evidence type="ECO:0000313" key="6">
    <source>
        <dbReference type="Proteomes" id="UP000679690"/>
    </source>
</evidence>
<dbReference type="Pfam" id="PF13188">
    <property type="entry name" value="PAS_8"/>
    <property type="match status" value="1"/>
</dbReference>
<dbReference type="CDD" id="cd01948">
    <property type="entry name" value="EAL"/>
    <property type="match status" value="1"/>
</dbReference>
<dbReference type="Proteomes" id="UP000679690">
    <property type="component" value="Unassembled WGS sequence"/>
</dbReference>
<dbReference type="InterPro" id="IPR000014">
    <property type="entry name" value="PAS"/>
</dbReference>
<dbReference type="Gene3D" id="3.30.450.20">
    <property type="entry name" value="PAS domain"/>
    <property type="match status" value="1"/>
</dbReference>
<feature type="transmembrane region" description="Helical" evidence="1">
    <location>
        <begin position="278"/>
        <end position="296"/>
    </location>
</feature>